<evidence type="ECO:0000259" key="7">
    <source>
        <dbReference type="SMART" id="SM00562"/>
    </source>
</evidence>
<comment type="caution">
    <text evidence="6">Lacks conserved residue(s) required for the propagation of feature annotation.</text>
</comment>
<dbReference type="AlphaFoldDB" id="A0A1F7KA13"/>
<dbReference type="PROSITE" id="PS51374">
    <property type="entry name" value="NDPK_LIKE"/>
    <property type="match status" value="1"/>
</dbReference>
<name>A0A1F7KA13_9BACT</name>
<dbReference type="EC" id="2.7.4.6" evidence="3"/>
<dbReference type="Pfam" id="PF00334">
    <property type="entry name" value="NDK"/>
    <property type="match status" value="2"/>
</dbReference>
<gene>
    <name evidence="8" type="ORF">A2209_01315</name>
</gene>
<dbReference type="Gene3D" id="3.30.70.141">
    <property type="entry name" value="Nucleoside diphosphate kinase-like domain"/>
    <property type="match status" value="1"/>
</dbReference>
<dbReference type="SMART" id="SM00562">
    <property type="entry name" value="NDK"/>
    <property type="match status" value="1"/>
</dbReference>
<evidence type="ECO:0000256" key="5">
    <source>
        <dbReference type="ARBA" id="ARBA00022777"/>
    </source>
</evidence>
<dbReference type="PANTHER" id="PTHR11349">
    <property type="entry name" value="NUCLEOSIDE DIPHOSPHATE KINASE"/>
    <property type="match status" value="1"/>
</dbReference>
<comment type="similarity">
    <text evidence="2 6">Belongs to the NDK family.</text>
</comment>
<dbReference type="EMBL" id="MGBG01000017">
    <property type="protein sequence ID" value="OGK64683.1"/>
    <property type="molecule type" value="Genomic_DNA"/>
</dbReference>
<keyword evidence="4" id="KW-0808">Transferase</keyword>
<protein>
    <recommendedName>
        <fullName evidence="3">nucleoside-diphosphate kinase</fullName>
        <ecNumber evidence="3">2.7.4.6</ecNumber>
    </recommendedName>
</protein>
<evidence type="ECO:0000313" key="9">
    <source>
        <dbReference type="Proteomes" id="UP000178450"/>
    </source>
</evidence>
<dbReference type="InterPro" id="IPR034907">
    <property type="entry name" value="NDK-like_dom"/>
</dbReference>
<dbReference type="SUPFAM" id="SSF54919">
    <property type="entry name" value="Nucleoside diphosphate kinase, NDK"/>
    <property type="match status" value="1"/>
</dbReference>
<dbReference type="InterPro" id="IPR036850">
    <property type="entry name" value="NDK-like_dom_sf"/>
</dbReference>
<feature type="domain" description="Nucleoside diphosphate kinase-like" evidence="7">
    <location>
        <begin position="1"/>
        <end position="182"/>
    </location>
</feature>
<comment type="caution">
    <text evidence="8">The sequence shown here is derived from an EMBL/GenBank/DDBJ whole genome shotgun (WGS) entry which is preliminary data.</text>
</comment>
<keyword evidence="5 8" id="KW-0418">Kinase</keyword>
<proteinExistence type="inferred from homology"/>
<evidence type="ECO:0000256" key="6">
    <source>
        <dbReference type="PROSITE-ProRule" id="PRU00706"/>
    </source>
</evidence>
<evidence type="ECO:0000256" key="2">
    <source>
        <dbReference type="ARBA" id="ARBA00008142"/>
    </source>
</evidence>
<evidence type="ECO:0000256" key="3">
    <source>
        <dbReference type="ARBA" id="ARBA00012966"/>
    </source>
</evidence>
<accession>A0A1F7KA13</accession>
<evidence type="ECO:0000313" key="8">
    <source>
        <dbReference type="EMBL" id="OGK64683.1"/>
    </source>
</evidence>
<organism evidence="8 9">
    <name type="scientific">Candidatus Roizmanbacteria bacterium RIFOXYA1_FULL_41_12</name>
    <dbReference type="NCBI Taxonomy" id="1802082"/>
    <lineage>
        <taxon>Bacteria</taxon>
        <taxon>Candidatus Roizmaniibacteriota</taxon>
    </lineage>
</organism>
<reference evidence="8 9" key="1">
    <citation type="journal article" date="2016" name="Nat. Commun.">
        <title>Thousands of microbial genomes shed light on interconnected biogeochemical processes in an aquifer system.</title>
        <authorList>
            <person name="Anantharaman K."/>
            <person name="Brown C.T."/>
            <person name="Hug L.A."/>
            <person name="Sharon I."/>
            <person name="Castelle C.J."/>
            <person name="Probst A.J."/>
            <person name="Thomas B.C."/>
            <person name="Singh A."/>
            <person name="Wilkins M.J."/>
            <person name="Karaoz U."/>
            <person name="Brodie E.L."/>
            <person name="Williams K.H."/>
            <person name="Hubbard S.S."/>
            <person name="Banfield J.F."/>
        </authorList>
    </citation>
    <scope>NUCLEOTIDE SEQUENCE [LARGE SCALE GENOMIC DNA]</scope>
</reference>
<sequence length="193" mass="21626">MEQTLVLVKFDGVARGLVGEITSRFEKTGLKIVAAKLTRVSQELAVKHYPADREEFLKGMGNKTLENYAQMGADPVEKLGTDSPLEIGKMIREWLIGYIQEGPVMAYVLEAPHSVELVRKLCGHTLPLIAPPGTIRGDFAFDSSFLANTAKRAIRNMMHASGTVEEAKYEIPLWFKKEEILKYRRTDEEVMVG</sequence>
<dbReference type="GO" id="GO:0004550">
    <property type="term" value="F:nucleoside diphosphate kinase activity"/>
    <property type="evidence" value="ECO:0007669"/>
    <property type="project" value="UniProtKB-EC"/>
</dbReference>
<dbReference type="Proteomes" id="UP000178450">
    <property type="component" value="Unassembled WGS sequence"/>
</dbReference>
<evidence type="ECO:0000256" key="1">
    <source>
        <dbReference type="ARBA" id="ARBA00001946"/>
    </source>
</evidence>
<evidence type="ECO:0000256" key="4">
    <source>
        <dbReference type="ARBA" id="ARBA00022679"/>
    </source>
</evidence>
<comment type="cofactor">
    <cofactor evidence="1">
        <name>Mg(2+)</name>
        <dbReference type="ChEBI" id="CHEBI:18420"/>
    </cofactor>
</comment>